<dbReference type="FunFam" id="1.10.600.10:FF:000001">
    <property type="entry name" value="Geranylgeranyl diphosphate synthase"/>
    <property type="match status" value="1"/>
</dbReference>
<comment type="caution">
    <text evidence="13">The sequence shown here is derived from an EMBL/GenBank/DDBJ whole genome shotgun (WGS) entry which is preliminary data.</text>
</comment>
<dbReference type="GO" id="GO:0004337">
    <property type="term" value="F:(2E,6E)-farnesyl diphosphate synthase activity"/>
    <property type="evidence" value="ECO:0007669"/>
    <property type="project" value="UniProtKB-EC"/>
</dbReference>
<dbReference type="GO" id="GO:0016114">
    <property type="term" value="P:terpenoid biosynthetic process"/>
    <property type="evidence" value="ECO:0007669"/>
    <property type="project" value="UniProtKB-ARBA"/>
</dbReference>
<keyword evidence="5 12" id="KW-0808">Transferase</keyword>
<evidence type="ECO:0000256" key="10">
    <source>
        <dbReference type="ARBA" id="ARBA00032873"/>
    </source>
</evidence>
<dbReference type="SFLD" id="SFLDG01017">
    <property type="entry name" value="Polyprenyl_Transferase_Like"/>
    <property type="match status" value="1"/>
</dbReference>
<accession>V7HX54</accession>
<dbReference type="PATRIC" id="fig|1392007.3.peg.266"/>
<proteinExistence type="inferred from homology"/>
<dbReference type="InterPro" id="IPR000092">
    <property type="entry name" value="Polyprenyl_synt"/>
</dbReference>
<name>V7HX54_9LACO</name>
<reference evidence="13 14" key="1">
    <citation type="journal article" date="2014" name="Genome Announc.">
        <title>The Genome of the Predominant Equine Lactobacillus Species, Lactobacillus equi, Is Reflective of Its Lifestyle Adaptations to an Herbivorous Host.</title>
        <authorList>
            <person name="O'Donnell M.M."/>
            <person name="Harris H.M."/>
            <person name="O'Toole P.W."/>
            <person name="Ross R.P."/>
        </authorList>
    </citation>
    <scope>NUCLEOTIDE SEQUENCE [LARGE SCALE GENOMIC DNA]</scope>
    <source>
        <strain evidence="13 14">DPC 6820</strain>
    </source>
</reference>
<comment type="cofactor">
    <cofactor evidence="1">
        <name>Mg(2+)</name>
        <dbReference type="ChEBI" id="CHEBI:18420"/>
    </cofactor>
</comment>
<dbReference type="Pfam" id="PF00348">
    <property type="entry name" value="polyprenyl_synt"/>
    <property type="match status" value="1"/>
</dbReference>
<dbReference type="InterPro" id="IPR053378">
    <property type="entry name" value="Prenyl_diphosphate_synthase"/>
</dbReference>
<evidence type="ECO:0000256" key="9">
    <source>
        <dbReference type="ARBA" id="ARBA00032380"/>
    </source>
</evidence>
<evidence type="ECO:0000256" key="12">
    <source>
        <dbReference type="RuleBase" id="RU004466"/>
    </source>
</evidence>
<evidence type="ECO:0000256" key="7">
    <source>
        <dbReference type="ARBA" id="ARBA00022842"/>
    </source>
</evidence>
<dbReference type="EC" id="2.5.1.10" evidence="3"/>
<dbReference type="SFLD" id="SFLDS00005">
    <property type="entry name" value="Isoprenoid_Synthase_Type_I"/>
    <property type="match status" value="1"/>
</dbReference>
<dbReference type="PROSITE" id="PS00444">
    <property type="entry name" value="POLYPRENYL_SYNTHASE_2"/>
    <property type="match status" value="1"/>
</dbReference>
<keyword evidence="8" id="KW-0414">Isoprene biosynthesis</keyword>
<dbReference type="PANTHER" id="PTHR43281:SF1">
    <property type="entry name" value="FARNESYL DIPHOSPHATE SYNTHASE"/>
    <property type="match status" value="1"/>
</dbReference>
<evidence type="ECO:0000313" key="14">
    <source>
        <dbReference type="Proteomes" id="UP000018559"/>
    </source>
</evidence>
<dbReference type="EMBL" id="AWWH01000040">
    <property type="protein sequence ID" value="ETA74824.1"/>
    <property type="molecule type" value="Genomic_DNA"/>
</dbReference>
<evidence type="ECO:0000256" key="3">
    <source>
        <dbReference type="ARBA" id="ARBA00012439"/>
    </source>
</evidence>
<dbReference type="PANTHER" id="PTHR43281">
    <property type="entry name" value="FARNESYL DIPHOSPHATE SYNTHASE"/>
    <property type="match status" value="1"/>
</dbReference>
<keyword evidence="14" id="KW-1185">Reference proteome</keyword>
<dbReference type="InterPro" id="IPR033749">
    <property type="entry name" value="Polyprenyl_synt_CS"/>
</dbReference>
<dbReference type="RefSeq" id="WP_023858872.1">
    <property type="nucleotide sequence ID" value="NZ_AWWH01000040.1"/>
</dbReference>
<evidence type="ECO:0000256" key="6">
    <source>
        <dbReference type="ARBA" id="ARBA00022723"/>
    </source>
</evidence>
<evidence type="ECO:0000256" key="8">
    <source>
        <dbReference type="ARBA" id="ARBA00023229"/>
    </source>
</evidence>
<dbReference type="SUPFAM" id="SSF48576">
    <property type="entry name" value="Terpenoid synthases"/>
    <property type="match status" value="1"/>
</dbReference>
<dbReference type="GO" id="GO:0005737">
    <property type="term" value="C:cytoplasm"/>
    <property type="evidence" value="ECO:0007669"/>
    <property type="project" value="UniProtKB-ARBA"/>
</dbReference>
<comment type="similarity">
    <text evidence="2 12">Belongs to the FPP/GGPP synthase family.</text>
</comment>
<evidence type="ECO:0000256" key="5">
    <source>
        <dbReference type="ARBA" id="ARBA00022679"/>
    </source>
</evidence>
<dbReference type="InterPro" id="IPR008949">
    <property type="entry name" value="Isoprenoid_synthase_dom_sf"/>
</dbReference>
<dbReference type="NCBIfam" id="NF045485">
    <property type="entry name" value="FPPsyn"/>
    <property type="match status" value="1"/>
</dbReference>
<evidence type="ECO:0000256" key="11">
    <source>
        <dbReference type="ARBA" id="ARBA00049399"/>
    </source>
</evidence>
<dbReference type="Proteomes" id="UP000018559">
    <property type="component" value="Unassembled WGS sequence"/>
</dbReference>
<dbReference type="CDD" id="cd00685">
    <property type="entry name" value="Trans_IPPS_HT"/>
    <property type="match status" value="1"/>
</dbReference>
<keyword evidence="7" id="KW-0460">Magnesium</keyword>
<evidence type="ECO:0000256" key="1">
    <source>
        <dbReference type="ARBA" id="ARBA00001946"/>
    </source>
</evidence>
<gene>
    <name evidence="13" type="ORF">LEQ_0221c</name>
</gene>
<evidence type="ECO:0000256" key="4">
    <source>
        <dbReference type="ARBA" id="ARBA00015100"/>
    </source>
</evidence>
<keyword evidence="6" id="KW-0479">Metal-binding</keyword>
<evidence type="ECO:0000313" key="13">
    <source>
        <dbReference type="EMBL" id="ETA74824.1"/>
    </source>
</evidence>
<comment type="catalytic activity">
    <reaction evidence="11">
        <text>isopentenyl diphosphate + (2E)-geranyl diphosphate = (2E,6E)-farnesyl diphosphate + diphosphate</text>
        <dbReference type="Rhea" id="RHEA:19361"/>
        <dbReference type="ChEBI" id="CHEBI:33019"/>
        <dbReference type="ChEBI" id="CHEBI:58057"/>
        <dbReference type="ChEBI" id="CHEBI:128769"/>
        <dbReference type="ChEBI" id="CHEBI:175763"/>
        <dbReference type="EC" id="2.5.1.10"/>
    </reaction>
</comment>
<dbReference type="Gene3D" id="1.10.600.10">
    <property type="entry name" value="Farnesyl Diphosphate Synthase"/>
    <property type="match status" value="1"/>
</dbReference>
<dbReference type="PROSITE" id="PS00723">
    <property type="entry name" value="POLYPRENYL_SYNTHASE_1"/>
    <property type="match status" value="1"/>
</dbReference>
<evidence type="ECO:0000256" key="2">
    <source>
        <dbReference type="ARBA" id="ARBA00006706"/>
    </source>
</evidence>
<dbReference type="GO" id="GO:0046872">
    <property type="term" value="F:metal ion binding"/>
    <property type="evidence" value="ECO:0007669"/>
    <property type="project" value="UniProtKB-KW"/>
</dbReference>
<organism evidence="13 14">
    <name type="scientific">Ligilactobacillus equi DPC 6820</name>
    <dbReference type="NCBI Taxonomy" id="1392007"/>
    <lineage>
        <taxon>Bacteria</taxon>
        <taxon>Bacillati</taxon>
        <taxon>Bacillota</taxon>
        <taxon>Bacilli</taxon>
        <taxon>Lactobacillales</taxon>
        <taxon>Lactobacillaceae</taxon>
        <taxon>Ligilactobacillus</taxon>
    </lineage>
</organism>
<dbReference type="AlphaFoldDB" id="V7HX54"/>
<sequence>MNQQVTYFQNLYLPQIEQTLEDYLGQIKGQASLKKAMQYSLKAGGKRIRPLLMLASLCALNGKIDQNSLQVAASLEMVHTYSLIHDDLPAMDNDDLRRGKPTNHKIFGEALAILAGDGLLTNAFDLILSTKLNPHLQVKLAQNLSRAAGVQGMVSGQVADMAGQGKQLSLESLKKLHNEKTGALLAYACQAGALLAGVDDNLVAKLSKFGLEFGLAFQIYDDILDVTKTTVELGKTAGKDVVEAKNTYVALLGLAGAKQELQATLSQATDVLADITLMGYDVTLLTGFLEYFEI</sequence>
<protein>
    <recommendedName>
        <fullName evidence="4">Farnesyl diphosphate synthase</fullName>
        <ecNumber evidence="3">2.5.1.10</ecNumber>
    </recommendedName>
    <alternativeName>
        <fullName evidence="10">(2E,6E)-farnesyl diphosphate synthase</fullName>
    </alternativeName>
    <alternativeName>
        <fullName evidence="9">Geranyltranstransferase</fullName>
    </alternativeName>
</protein>